<comment type="caution">
    <text evidence="2">The sequence shown here is derived from an EMBL/GenBank/DDBJ whole genome shotgun (WGS) entry which is preliminary data.</text>
</comment>
<dbReference type="Proteomes" id="UP000653565">
    <property type="component" value="Unassembled WGS sequence"/>
</dbReference>
<accession>A0A8H4M691</accession>
<dbReference type="EMBL" id="JAAAPX010000124">
    <property type="protein sequence ID" value="KAF4229851.1"/>
    <property type="molecule type" value="Genomic_DNA"/>
</dbReference>
<evidence type="ECO:0000256" key="1">
    <source>
        <dbReference type="SAM" id="MobiDB-lite"/>
    </source>
</evidence>
<keyword evidence="3" id="KW-1185">Reference proteome</keyword>
<reference evidence="2" key="1">
    <citation type="journal article" date="2020" name="bioRxiv">
        <title>Genomic and phenotypic heterogeneity of clinical isolates of the human pathogens Aspergillus fumigatus, Aspergillus lentulus and Aspergillus fumigatiaffinis.</title>
        <authorList>
            <person name="dos Santos R.A.C."/>
            <person name="Steenwyk J.L."/>
            <person name="Rivero-Menendez O."/>
            <person name="Mead M.E."/>
            <person name="Silva L.P."/>
            <person name="Bastos R.W."/>
            <person name="Alastruey-Izquierdo A."/>
            <person name="Goldman G.H."/>
            <person name="Rokas A."/>
        </authorList>
    </citation>
    <scope>NUCLEOTIDE SEQUENCE</scope>
    <source>
        <strain evidence="2">CNM-CM6805</strain>
    </source>
</reference>
<feature type="region of interest" description="Disordered" evidence="1">
    <location>
        <begin position="77"/>
        <end position="141"/>
    </location>
</feature>
<evidence type="ECO:0008006" key="4">
    <source>
        <dbReference type="Google" id="ProtNLM"/>
    </source>
</evidence>
<gene>
    <name evidence="2" type="ORF">CNMCM6805_001106</name>
</gene>
<organism evidence="2 3">
    <name type="scientific">Aspergillus fumigatiaffinis</name>
    <dbReference type="NCBI Taxonomy" id="340414"/>
    <lineage>
        <taxon>Eukaryota</taxon>
        <taxon>Fungi</taxon>
        <taxon>Dikarya</taxon>
        <taxon>Ascomycota</taxon>
        <taxon>Pezizomycotina</taxon>
        <taxon>Eurotiomycetes</taxon>
        <taxon>Eurotiomycetidae</taxon>
        <taxon>Eurotiales</taxon>
        <taxon>Aspergillaceae</taxon>
        <taxon>Aspergillus</taxon>
        <taxon>Aspergillus subgen. Fumigati</taxon>
    </lineage>
</organism>
<dbReference type="AlphaFoldDB" id="A0A8H4M691"/>
<protein>
    <recommendedName>
        <fullName evidence="4">HhH-GPD domain-containing protein</fullName>
    </recommendedName>
</protein>
<name>A0A8H4M691_9EURO</name>
<sequence>MVGLWTNLPDYDMSLDPLFRLITPPPPPPPANKFSYKTMDFQSFPVYVNSKCCPIWVCFSEYMLNMPLTRAQSRTAVERKELKPTSGVSKSDQATPRKRRAQQEEEVYGKGRKQKRQPPSRSHSISRSGIARKKSANEQAKALDAEMIKHSARTNSTRMVQKIDKLLAEYGCLPLTDVGIPSPSKPTPQTILSHILNALLSSAHISHHIARRALLNLMKQGYYDLETLKASTWKERVALLDEAGYARYDFSTATELGKLATLVKNKYGSDISRILPLETDAETGRKLLQERLQEVNGIGPLGIEIFISTVQGVWPSLCPFLGSRDLQVAEQIGLGKDVNAIYELLGGNPEQMAKLSTALTKIRLEKHVKEYLE</sequence>
<evidence type="ECO:0000313" key="3">
    <source>
        <dbReference type="Proteomes" id="UP000653565"/>
    </source>
</evidence>
<evidence type="ECO:0000313" key="2">
    <source>
        <dbReference type="EMBL" id="KAF4229851.1"/>
    </source>
</evidence>
<proteinExistence type="predicted"/>
<dbReference type="OrthoDB" id="4676at2759"/>
<reference evidence="2" key="2">
    <citation type="submission" date="2020-04" db="EMBL/GenBank/DDBJ databases">
        <authorList>
            <person name="Santos R.A.C."/>
            <person name="Steenwyk J.L."/>
            <person name="Rivero-Menendez O."/>
            <person name="Mead M.E."/>
            <person name="Silva L.P."/>
            <person name="Bastos R.W."/>
            <person name="Alastruey-Izquierdo A."/>
            <person name="Goldman G.H."/>
            <person name="Rokas A."/>
        </authorList>
    </citation>
    <scope>NUCLEOTIDE SEQUENCE</scope>
    <source>
        <strain evidence="2">CNM-CM6805</strain>
    </source>
</reference>